<gene>
    <name evidence="2" type="ORF">SAMN05216266_106127</name>
</gene>
<feature type="transmembrane region" description="Helical" evidence="1">
    <location>
        <begin position="117"/>
        <end position="139"/>
    </location>
</feature>
<feature type="transmembrane region" description="Helical" evidence="1">
    <location>
        <begin position="33"/>
        <end position="53"/>
    </location>
</feature>
<reference evidence="3" key="1">
    <citation type="submission" date="2016-10" db="EMBL/GenBank/DDBJ databases">
        <authorList>
            <person name="Varghese N."/>
            <person name="Submissions S."/>
        </authorList>
    </citation>
    <scope>NUCLEOTIDE SEQUENCE [LARGE SCALE GENOMIC DNA]</scope>
    <source>
        <strain evidence="3">CGMCC 4.3568</strain>
    </source>
</reference>
<keyword evidence="1" id="KW-0812">Transmembrane</keyword>
<feature type="transmembrane region" description="Helical" evidence="1">
    <location>
        <begin position="90"/>
        <end position="111"/>
    </location>
</feature>
<dbReference type="AlphaFoldDB" id="A0A1I0Z509"/>
<keyword evidence="1" id="KW-1133">Transmembrane helix</keyword>
<accession>A0A1I0Z509</accession>
<organism evidence="2 3">
    <name type="scientific">Amycolatopsis marina</name>
    <dbReference type="NCBI Taxonomy" id="490629"/>
    <lineage>
        <taxon>Bacteria</taxon>
        <taxon>Bacillati</taxon>
        <taxon>Actinomycetota</taxon>
        <taxon>Actinomycetes</taxon>
        <taxon>Pseudonocardiales</taxon>
        <taxon>Pseudonocardiaceae</taxon>
        <taxon>Amycolatopsis</taxon>
    </lineage>
</organism>
<evidence type="ECO:0000256" key="1">
    <source>
        <dbReference type="SAM" id="Phobius"/>
    </source>
</evidence>
<dbReference type="Proteomes" id="UP000243799">
    <property type="component" value="Unassembled WGS sequence"/>
</dbReference>
<dbReference type="OrthoDB" id="5196351at2"/>
<dbReference type="STRING" id="490629.SAMN05216266_106127"/>
<evidence type="ECO:0000313" key="3">
    <source>
        <dbReference type="Proteomes" id="UP000243799"/>
    </source>
</evidence>
<name>A0A1I0Z509_9PSEU</name>
<proteinExistence type="predicted"/>
<keyword evidence="3" id="KW-1185">Reference proteome</keyword>
<sequence length="142" mass="15480">MTDHTTSDAHAALRGASRAERRTRAASRWFSRYLLLMGALAIGHIVSVEVYFTSGAARVAAAACWALAVVALGLWAETHDVFPERAGRHVVIAVAVWYGCYLVALGPIVRWQAGTSLGWWTAAAVVLAAPFFVAAWRVWRRS</sequence>
<keyword evidence="1" id="KW-0472">Membrane</keyword>
<evidence type="ECO:0000313" key="2">
    <source>
        <dbReference type="EMBL" id="SFB20829.1"/>
    </source>
</evidence>
<dbReference type="RefSeq" id="WP_091672917.1">
    <property type="nucleotide sequence ID" value="NZ_FOKG01000006.1"/>
</dbReference>
<feature type="transmembrane region" description="Helical" evidence="1">
    <location>
        <begin position="59"/>
        <end position="78"/>
    </location>
</feature>
<dbReference type="EMBL" id="FOKG01000006">
    <property type="protein sequence ID" value="SFB20829.1"/>
    <property type="molecule type" value="Genomic_DNA"/>
</dbReference>
<protein>
    <submittedName>
        <fullName evidence="2">Uncharacterized protein</fullName>
    </submittedName>
</protein>